<evidence type="ECO:0000313" key="3">
    <source>
        <dbReference type="Proteomes" id="UP000236305"/>
    </source>
</evidence>
<evidence type="ECO:0000313" key="4">
    <source>
        <dbReference type="Proteomes" id="UP000288725"/>
    </source>
</evidence>
<accession>A0A2J8C736</accession>
<evidence type="ECO:0000313" key="1">
    <source>
        <dbReference type="EMBL" id="PNH32842.1"/>
    </source>
</evidence>
<reference evidence="2 4" key="2">
    <citation type="submission" date="2018-12" db="EMBL/GenBank/DDBJ databases">
        <title>Genome of Verticillium dahliae isolate Getta Getta.</title>
        <authorList>
            <person name="Gardiner D.M."/>
        </authorList>
    </citation>
    <scope>NUCLEOTIDE SEQUENCE [LARGE SCALE GENOMIC DNA]</scope>
    <source>
        <strain evidence="2 4">Getta Getta</strain>
    </source>
</reference>
<dbReference type="PROSITE" id="PS51450">
    <property type="entry name" value="LRR"/>
    <property type="match status" value="1"/>
</dbReference>
<proteinExistence type="predicted"/>
<protein>
    <recommendedName>
        <fullName evidence="5">Leucine rich repeat domain-containing protein</fullName>
    </recommendedName>
</protein>
<dbReference type="Proteomes" id="UP000288725">
    <property type="component" value="Chromosome 5"/>
</dbReference>
<dbReference type="OrthoDB" id="5213490at2759"/>
<dbReference type="Proteomes" id="UP000236305">
    <property type="component" value="Unassembled WGS sequence"/>
</dbReference>
<name>A0A2J8C736_VERDA</name>
<dbReference type="OMA" id="IFAPRIW"/>
<evidence type="ECO:0008006" key="5">
    <source>
        <dbReference type="Google" id="ProtNLM"/>
    </source>
</evidence>
<dbReference type="EMBL" id="RSDZ01000026">
    <property type="protein sequence ID" value="RXG48412.1"/>
    <property type="molecule type" value="Genomic_DNA"/>
</dbReference>
<dbReference type="Gene3D" id="3.80.10.10">
    <property type="entry name" value="Ribonuclease Inhibitor"/>
    <property type="match status" value="1"/>
</dbReference>
<dbReference type="AlphaFoldDB" id="A0A2J8C736"/>
<sequence>MAHRRDRHQQPPSYQDAISRLDWLALVAPYVAVTDYPHLCSVNSHFCSVFAPRLWNDPLRSVRVLGLEPSHDLDWYFHFVFVRAPRTRPSVLRLVTVLDFRDFAKDNTQFSSDDSPKTVPETFRRLPTLFPRLRCILLDGHVEADPASLAATHASGGVVQPLLLSIADCDAHLSMSFFTSGFLRNIVYLDVSCLPGSLQGLLTTAQAPGGLPHLRILKAKGRELDDSAVGSLCEAFRRRLWSFDLSDNKLSNSIIAALSTMHAGATALRTDAHFEVEGTLLRSADPGDDLYGPFMFIRESDVSAEFCHPDRFFADAPAYYSVDGVYGHDSVRSDGRAPLRSDAAASIKTVLAGGLDHPAPDDAQLTQLDVCSAPYGLTHLDLTGNRLTSFGVDKLLRTTPGQLKSLACDAPLLETYGVPWPGAWPKETKMYGILGSAHAFRPVFSSNLEALRIHHSFVTQIPTLETTGMSTMARLWFAETMIRDFSETAYPQAFVPDMNPRLTSLTLTKIPRRSVGPLTSKLTHFLRLAALQEQAIGDTSPSTRRRRRSPAVLRGIRHIRLEFETDPVEDPAGWSNEDDLDANRLMDMGVEEGFSFFQDENIVPKPKLPPRPMVAAPHMTSAFETSAAVPSSAGTGPSARLKHEPYTLNTSEYISHTLRWAGEPYEARVWIGNGIPGPSAAINAYMTALCDPTMRTGIVGPATPAHVKAGVPAGVLLFYAAWNAIVVPKAARTPSKAEVHNMHDVITALKAHRLKTRAAYETARDRASTDKGAAAEPHLFWSGKLEVVTQQSMAHYRSSRYWR</sequence>
<evidence type="ECO:0000313" key="2">
    <source>
        <dbReference type="EMBL" id="RXG48412.1"/>
    </source>
</evidence>
<dbReference type="InterPro" id="IPR001611">
    <property type="entry name" value="Leu-rich_rpt"/>
</dbReference>
<organism evidence="1 3">
    <name type="scientific">Verticillium dahliae</name>
    <name type="common">Verticillium wilt</name>
    <dbReference type="NCBI Taxonomy" id="27337"/>
    <lineage>
        <taxon>Eukaryota</taxon>
        <taxon>Fungi</taxon>
        <taxon>Dikarya</taxon>
        <taxon>Ascomycota</taxon>
        <taxon>Pezizomycotina</taxon>
        <taxon>Sordariomycetes</taxon>
        <taxon>Hypocreomycetidae</taxon>
        <taxon>Glomerellales</taxon>
        <taxon>Plectosphaerellaceae</taxon>
        <taxon>Verticillium</taxon>
    </lineage>
</organism>
<gene>
    <name evidence="1" type="ORF">BJF96_g3911</name>
    <name evidence="2" type="ORF">VDGE_07719</name>
</gene>
<dbReference type="InterPro" id="IPR032675">
    <property type="entry name" value="LRR_dom_sf"/>
</dbReference>
<dbReference type="EMBL" id="MPSH01000011">
    <property type="protein sequence ID" value="PNH32842.1"/>
    <property type="molecule type" value="Genomic_DNA"/>
</dbReference>
<comment type="caution">
    <text evidence="1">The sequence shown here is derived from an EMBL/GenBank/DDBJ whole genome shotgun (WGS) entry which is preliminary data.</text>
</comment>
<dbReference type="SUPFAM" id="SSF52047">
    <property type="entry name" value="RNI-like"/>
    <property type="match status" value="1"/>
</dbReference>
<reference evidence="1 3" key="1">
    <citation type="submission" date="2017-12" db="EMBL/GenBank/DDBJ databases">
        <title>Comparative genomics yields insights into virulence evolution of Verticillium dahliae.</title>
        <authorList>
            <person name="Fan R."/>
            <person name="Armitage A.D."/>
            <person name="Cascant-Lopez E."/>
            <person name="Sobczyk M."/>
            <person name="Cockerton H.M."/>
            <person name="Harrison R.J."/>
        </authorList>
    </citation>
    <scope>NUCLEOTIDE SEQUENCE [LARGE SCALE GENOMIC DNA]</scope>
    <source>
        <strain evidence="1 3">12008</strain>
    </source>
</reference>